<name>A0AA41VVD4_PAPNU</name>
<evidence type="ECO:0000256" key="6">
    <source>
        <dbReference type="SAM" id="Phobius"/>
    </source>
</evidence>
<dbReference type="AlphaFoldDB" id="A0AA41VVD4"/>
<organism evidence="7 8">
    <name type="scientific">Papaver nudicaule</name>
    <name type="common">Iceland poppy</name>
    <dbReference type="NCBI Taxonomy" id="74823"/>
    <lineage>
        <taxon>Eukaryota</taxon>
        <taxon>Viridiplantae</taxon>
        <taxon>Streptophyta</taxon>
        <taxon>Embryophyta</taxon>
        <taxon>Tracheophyta</taxon>
        <taxon>Spermatophyta</taxon>
        <taxon>Magnoliopsida</taxon>
        <taxon>Ranunculales</taxon>
        <taxon>Papaveraceae</taxon>
        <taxon>Papaveroideae</taxon>
        <taxon>Papaver</taxon>
    </lineage>
</organism>
<keyword evidence="4 6" id="KW-1133">Transmembrane helix</keyword>
<feature type="non-terminal residue" evidence="7">
    <location>
        <position position="126"/>
    </location>
</feature>
<dbReference type="GO" id="GO:0009705">
    <property type="term" value="C:plant-type vacuole membrane"/>
    <property type="evidence" value="ECO:0007669"/>
    <property type="project" value="TreeGrafter"/>
</dbReference>
<feature type="transmembrane region" description="Helical" evidence="6">
    <location>
        <begin position="6"/>
        <end position="27"/>
    </location>
</feature>
<dbReference type="GO" id="GO:0090333">
    <property type="term" value="P:regulation of stomatal closure"/>
    <property type="evidence" value="ECO:0007669"/>
    <property type="project" value="TreeGrafter"/>
</dbReference>
<comment type="caution">
    <text evidence="7">The sequence shown here is derived from an EMBL/GenBank/DDBJ whole genome shotgun (WGS) entry which is preliminary data.</text>
</comment>
<feature type="transmembrane region" description="Helical" evidence="6">
    <location>
        <begin position="99"/>
        <end position="120"/>
    </location>
</feature>
<dbReference type="InterPro" id="IPR036259">
    <property type="entry name" value="MFS_trans_sf"/>
</dbReference>
<feature type="transmembrane region" description="Helical" evidence="6">
    <location>
        <begin position="34"/>
        <end position="51"/>
    </location>
</feature>
<evidence type="ECO:0000313" key="8">
    <source>
        <dbReference type="Proteomes" id="UP001177140"/>
    </source>
</evidence>
<sequence length="126" mass="13575">ILSVPLLASYALIAKLSGTSLAIVLNCASLLKNIFSVAIITGLFILLNNAVPQSQRGAANGLSMTAMSLFKAFDPAGGGAVFSWSQTRMDVSFLPGNEMVFFILNVVEVIGLLMTFKPFLRLRHQR</sequence>
<dbReference type="SUPFAM" id="SSF103473">
    <property type="entry name" value="MFS general substrate transporter"/>
    <property type="match status" value="1"/>
</dbReference>
<proteinExistence type="predicted"/>
<keyword evidence="8" id="KW-1185">Reference proteome</keyword>
<keyword evidence="5 6" id="KW-0472">Membrane</keyword>
<dbReference type="PANTHER" id="PTHR23504:SF114">
    <property type="entry name" value="PROTEIN ZINC INDUCED FACILITATOR-LIKE 1"/>
    <property type="match status" value="1"/>
</dbReference>
<evidence type="ECO:0000256" key="1">
    <source>
        <dbReference type="ARBA" id="ARBA00004141"/>
    </source>
</evidence>
<evidence type="ECO:0000256" key="2">
    <source>
        <dbReference type="ARBA" id="ARBA00022448"/>
    </source>
</evidence>
<keyword evidence="2" id="KW-0813">Transport</keyword>
<reference evidence="7" key="1">
    <citation type="submission" date="2022-03" db="EMBL/GenBank/DDBJ databases">
        <title>A functionally conserved STORR gene fusion in Papaver species that diverged 16.8 million years ago.</title>
        <authorList>
            <person name="Catania T."/>
        </authorList>
    </citation>
    <scope>NUCLEOTIDE SEQUENCE</scope>
    <source>
        <strain evidence="7">S-191538</strain>
    </source>
</reference>
<dbReference type="EMBL" id="JAJJMA010302100">
    <property type="protein sequence ID" value="MCL7048219.1"/>
    <property type="molecule type" value="Genomic_DNA"/>
</dbReference>
<comment type="subcellular location">
    <subcellularLocation>
        <location evidence="1">Membrane</location>
        <topology evidence="1">Multi-pass membrane protein</topology>
    </subcellularLocation>
</comment>
<keyword evidence="3 6" id="KW-0812">Transmembrane</keyword>
<evidence type="ECO:0000256" key="3">
    <source>
        <dbReference type="ARBA" id="ARBA00022692"/>
    </source>
</evidence>
<evidence type="ECO:0000256" key="5">
    <source>
        <dbReference type="ARBA" id="ARBA00023136"/>
    </source>
</evidence>
<dbReference type="Proteomes" id="UP001177140">
    <property type="component" value="Unassembled WGS sequence"/>
</dbReference>
<accession>A0AA41VVD4</accession>
<gene>
    <name evidence="7" type="ORF">MKW94_017079</name>
</gene>
<evidence type="ECO:0000256" key="4">
    <source>
        <dbReference type="ARBA" id="ARBA00022989"/>
    </source>
</evidence>
<dbReference type="PANTHER" id="PTHR23504">
    <property type="entry name" value="MAJOR FACILITATOR SUPERFAMILY DOMAIN-CONTAINING PROTEIN 10"/>
    <property type="match status" value="1"/>
</dbReference>
<protein>
    <submittedName>
        <fullName evidence="7">Uncharacterized protein</fullName>
    </submittedName>
</protein>
<dbReference type="GO" id="GO:0005886">
    <property type="term" value="C:plasma membrane"/>
    <property type="evidence" value="ECO:0007669"/>
    <property type="project" value="TreeGrafter"/>
</dbReference>
<dbReference type="GO" id="GO:0022821">
    <property type="term" value="F:solute:potassium antiporter activity"/>
    <property type="evidence" value="ECO:0007669"/>
    <property type="project" value="TreeGrafter"/>
</dbReference>
<evidence type="ECO:0000313" key="7">
    <source>
        <dbReference type="EMBL" id="MCL7048219.1"/>
    </source>
</evidence>